<dbReference type="InterPro" id="IPR029058">
    <property type="entry name" value="AB_hydrolase_fold"/>
</dbReference>
<accession>A0A975ZP97</accession>
<feature type="region of interest" description="Disordered" evidence="1">
    <location>
        <begin position="1"/>
        <end position="22"/>
    </location>
</feature>
<dbReference type="AlphaFoldDB" id="A0A975ZP97"/>
<dbReference type="SUPFAM" id="SSF53474">
    <property type="entry name" value="alpha/beta-Hydrolases"/>
    <property type="match status" value="1"/>
</dbReference>
<gene>
    <name evidence="2" type="ORF">SAMN04487940_11122</name>
</gene>
<feature type="compositionally biased region" description="Polar residues" evidence="1">
    <location>
        <begin position="1"/>
        <end position="16"/>
    </location>
</feature>
<dbReference type="Proteomes" id="UP000182932">
    <property type="component" value="Unassembled WGS sequence"/>
</dbReference>
<sequence>MTEQATQPRRVATTTAGLRGTKWDPSRLPAGVEMTAHALTTADKAPVTGYLYRRGGETTAVCLMHPREFNVTQYLVPDLLEAGVAVWIQAPRSPGNDIRLEHEGAILDLAAGQVHLRTKLGFEKTVLQGTSGGGPLATFYCQQAALAPEERIARSPGGKPTKLEQAEMPVPDGVILISAHLGQGELLLRCIDPSVVDEADPMQTDASLDPFNPDNGFRLAPESSTYTPEFLERYRAAQADRIRRIDAQAKALLKRKAEARKAFKSGGTREDAIMAARAPIFQVWRTDADPRCFDLSLDPSDRAYGTLWGANQTVSNYGSVGFARVCTPESWLSNWSAFHSNASMKTCAPALTQPVLMIEYTGDNSVFPAEADFIFDAIGSQDKKRARIHGNHHGRPVDPDKPNGQIIAGETIARWLGDHGFV</sequence>
<protein>
    <recommendedName>
        <fullName evidence="4">Alpha/beta hydrolase</fullName>
    </recommendedName>
</protein>
<dbReference type="GeneID" id="80819272"/>
<dbReference type="EMBL" id="FNYY01000011">
    <property type="protein sequence ID" value="SEJ81942.1"/>
    <property type="molecule type" value="Genomic_DNA"/>
</dbReference>
<comment type="caution">
    <text evidence="2">The sequence shown here is derived from an EMBL/GenBank/DDBJ whole genome shotgun (WGS) entry which is preliminary data.</text>
</comment>
<organism evidence="2 3">
    <name type="scientific">Marinovum algicola</name>
    <dbReference type="NCBI Taxonomy" id="42444"/>
    <lineage>
        <taxon>Bacteria</taxon>
        <taxon>Pseudomonadati</taxon>
        <taxon>Pseudomonadota</taxon>
        <taxon>Alphaproteobacteria</taxon>
        <taxon>Rhodobacterales</taxon>
        <taxon>Roseobacteraceae</taxon>
        <taxon>Marinovum</taxon>
    </lineage>
</organism>
<dbReference type="RefSeq" id="WP_074837317.1">
    <property type="nucleotide sequence ID" value="NZ_FNYY01000011.1"/>
</dbReference>
<reference evidence="2 3" key="1">
    <citation type="submission" date="2016-10" db="EMBL/GenBank/DDBJ databases">
        <authorList>
            <person name="Varghese N."/>
            <person name="Submissions S."/>
        </authorList>
    </citation>
    <scope>NUCLEOTIDE SEQUENCE [LARGE SCALE GENOMIC DNA]</scope>
    <source>
        <strain evidence="2 3">FF3</strain>
    </source>
</reference>
<evidence type="ECO:0000256" key="1">
    <source>
        <dbReference type="SAM" id="MobiDB-lite"/>
    </source>
</evidence>
<proteinExistence type="predicted"/>
<dbReference type="Gene3D" id="3.40.50.1820">
    <property type="entry name" value="alpha/beta hydrolase"/>
    <property type="match status" value="1"/>
</dbReference>
<evidence type="ECO:0008006" key="4">
    <source>
        <dbReference type="Google" id="ProtNLM"/>
    </source>
</evidence>
<evidence type="ECO:0000313" key="3">
    <source>
        <dbReference type="Proteomes" id="UP000182932"/>
    </source>
</evidence>
<evidence type="ECO:0000313" key="2">
    <source>
        <dbReference type="EMBL" id="SEJ81942.1"/>
    </source>
</evidence>
<name>A0A975ZP97_9RHOB</name>
<keyword evidence="3" id="KW-1185">Reference proteome</keyword>